<comment type="domain">
    <text evidence="4">The PPC domain mediates interactions between AHL proteins.</text>
</comment>
<dbReference type="InterPro" id="IPR005175">
    <property type="entry name" value="PPC_dom"/>
</dbReference>
<comment type="subcellular location">
    <subcellularLocation>
        <location evidence="4">Nucleus</location>
    </subcellularLocation>
</comment>
<dbReference type="RefSeq" id="XP_021844537.2">
    <property type="nucleotide sequence ID" value="XM_021988845.2"/>
</dbReference>
<evidence type="ECO:0000256" key="3">
    <source>
        <dbReference type="ARBA" id="ARBA00023163"/>
    </source>
</evidence>
<dbReference type="PANTHER" id="PTHR31500:SF7">
    <property type="entry name" value="AT-HOOK MOTIF NUCLEAR-LOCALIZED PROTEIN 1"/>
    <property type="match status" value="1"/>
</dbReference>
<keyword evidence="3 4" id="KW-0804">Transcription</keyword>
<feature type="compositionally biased region" description="Basic residues" evidence="5">
    <location>
        <begin position="55"/>
        <end position="64"/>
    </location>
</feature>
<evidence type="ECO:0000256" key="5">
    <source>
        <dbReference type="SAM" id="MobiDB-lite"/>
    </source>
</evidence>
<evidence type="ECO:0000256" key="1">
    <source>
        <dbReference type="ARBA" id="ARBA00023015"/>
    </source>
</evidence>
<proteinExistence type="predicted"/>
<dbReference type="Proteomes" id="UP000813463">
    <property type="component" value="Chromosome 6"/>
</dbReference>
<accession>A0A9R0I8I0</accession>
<dbReference type="GO" id="GO:0003680">
    <property type="term" value="F:minor groove of adenine-thymine-rich DNA binding"/>
    <property type="evidence" value="ECO:0007669"/>
    <property type="project" value="UniProtKB-UniRule"/>
</dbReference>
<feature type="region of interest" description="Disordered" evidence="5">
    <location>
        <begin position="33"/>
        <end position="65"/>
    </location>
</feature>
<feature type="compositionally biased region" description="Polar residues" evidence="5">
    <location>
        <begin position="39"/>
        <end position="51"/>
    </location>
</feature>
<reference evidence="8" key="2">
    <citation type="submission" date="2025-08" db="UniProtKB">
        <authorList>
            <consortium name="RefSeq"/>
        </authorList>
    </citation>
    <scope>IDENTIFICATION</scope>
    <source>
        <tissue evidence="8">Leaf</tissue>
    </source>
</reference>
<dbReference type="SUPFAM" id="SSF117856">
    <property type="entry name" value="AF0104/ALDC/Ptd012-like"/>
    <property type="match status" value="1"/>
</dbReference>
<evidence type="ECO:0000256" key="2">
    <source>
        <dbReference type="ARBA" id="ARBA00023125"/>
    </source>
</evidence>
<evidence type="ECO:0000256" key="4">
    <source>
        <dbReference type="RuleBase" id="RU367031"/>
    </source>
</evidence>
<feature type="domain" description="PPC" evidence="6">
    <location>
        <begin position="152"/>
        <end position="292"/>
    </location>
</feature>
<keyword evidence="4" id="KW-0539">Nucleus</keyword>
<dbReference type="Pfam" id="PF03479">
    <property type="entry name" value="PCC"/>
    <property type="match status" value="1"/>
</dbReference>
<evidence type="ECO:0000313" key="7">
    <source>
        <dbReference type="Proteomes" id="UP000813463"/>
    </source>
</evidence>
<feature type="region of interest" description="Disordered" evidence="5">
    <location>
        <begin position="291"/>
        <end position="341"/>
    </location>
</feature>
<keyword evidence="1 4" id="KW-0805">Transcription regulation</keyword>
<evidence type="ECO:0000259" key="6">
    <source>
        <dbReference type="PROSITE" id="PS51742"/>
    </source>
</evidence>
<dbReference type="KEGG" id="soe:110784391"/>
<keyword evidence="7" id="KW-1185">Reference proteome</keyword>
<feature type="compositionally biased region" description="Basic and acidic residues" evidence="5">
    <location>
        <begin position="325"/>
        <end position="341"/>
    </location>
</feature>
<dbReference type="CDD" id="cd11378">
    <property type="entry name" value="DUF296"/>
    <property type="match status" value="1"/>
</dbReference>
<keyword evidence="2 4" id="KW-0238">DNA-binding</keyword>
<dbReference type="PANTHER" id="PTHR31500">
    <property type="entry name" value="AT-HOOK MOTIF NUCLEAR-LOCALIZED PROTEIN 9"/>
    <property type="match status" value="1"/>
</dbReference>
<evidence type="ECO:0000313" key="8">
    <source>
        <dbReference type="RefSeq" id="XP_021844537.2"/>
    </source>
</evidence>
<reference evidence="7" key="1">
    <citation type="journal article" date="2021" name="Nat. Commun.">
        <title>Genomic analyses provide insights into spinach domestication and the genetic basis of agronomic traits.</title>
        <authorList>
            <person name="Cai X."/>
            <person name="Sun X."/>
            <person name="Xu C."/>
            <person name="Sun H."/>
            <person name="Wang X."/>
            <person name="Ge C."/>
            <person name="Zhang Z."/>
            <person name="Wang Q."/>
            <person name="Fei Z."/>
            <person name="Jiao C."/>
            <person name="Wang Q."/>
        </authorList>
    </citation>
    <scope>NUCLEOTIDE SEQUENCE [LARGE SCALE GENOMIC DNA]</scope>
    <source>
        <strain evidence="7">cv. Varoflay</strain>
    </source>
</reference>
<feature type="compositionally biased region" description="Polar residues" evidence="5">
    <location>
        <begin position="297"/>
        <end position="324"/>
    </location>
</feature>
<protein>
    <recommendedName>
        <fullName evidence="4">AT-hook motif nuclear-localized protein</fullName>
    </recommendedName>
</protein>
<dbReference type="GO" id="GO:0005634">
    <property type="term" value="C:nucleus"/>
    <property type="evidence" value="ECO:0007669"/>
    <property type="project" value="UniProtKB-SubCell"/>
</dbReference>
<dbReference type="AlphaFoldDB" id="A0A9R0I8I0"/>
<sequence length="341" mass="35701">MEAKEGGSNSGVIVVRSDAPTNYEIAPRIEVNADEIPASESTPSPLEQVASQPGLKKKRGRPRKYGADGAVTVALSAKPISTSSPSAPSAAANVIDFSTEKRPSGKVPKVKLASASPVLKQHQPQHQHQHQHQAQHKHESENCGEWVSCSVGANFTPHIITVNAGEDVTMKVISFSQQGPRAICILSAIGVISSVTLRQPDSSGGTLTYEGRFEILSLTGSFMPSESGGIRNRSGGMSVSLASPDGRVVGGGVAGLLVAASPVQIVVGSFLAGNQHEQKPKKQKSEYIISGPPASTVHFSNTGTQDSYGGQGYHTSGTTYSSYQGDKRNGSADYNDSIHEG</sequence>
<comment type="function">
    <text evidence="4">Transcription factor that specifically binds AT-rich DNA sequences related to the nuclear matrix attachment regions (MARs).</text>
</comment>
<gene>
    <name evidence="8" type="primary">LOC110784391</name>
</gene>
<dbReference type="InterPro" id="IPR039605">
    <property type="entry name" value="AHL"/>
</dbReference>
<dbReference type="Gene3D" id="3.30.1330.80">
    <property type="entry name" value="Hypothetical protein, similar to alpha- acetolactate decarboxylase, domain 2"/>
    <property type="match status" value="1"/>
</dbReference>
<name>A0A9R0I8I0_SPIOL</name>
<organism evidence="7 8">
    <name type="scientific">Spinacia oleracea</name>
    <name type="common">Spinach</name>
    <dbReference type="NCBI Taxonomy" id="3562"/>
    <lineage>
        <taxon>Eukaryota</taxon>
        <taxon>Viridiplantae</taxon>
        <taxon>Streptophyta</taxon>
        <taxon>Embryophyta</taxon>
        <taxon>Tracheophyta</taxon>
        <taxon>Spermatophyta</taxon>
        <taxon>Magnoliopsida</taxon>
        <taxon>eudicotyledons</taxon>
        <taxon>Gunneridae</taxon>
        <taxon>Pentapetalae</taxon>
        <taxon>Caryophyllales</taxon>
        <taxon>Chenopodiaceae</taxon>
        <taxon>Chenopodioideae</taxon>
        <taxon>Anserineae</taxon>
        <taxon>Spinacia</taxon>
    </lineage>
</organism>
<dbReference type="GeneID" id="110784391"/>
<dbReference type="PROSITE" id="PS51742">
    <property type="entry name" value="PPC"/>
    <property type="match status" value="1"/>
</dbReference>